<feature type="region of interest" description="Disordered" evidence="1">
    <location>
        <begin position="1"/>
        <end position="192"/>
    </location>
</feature>
<gene>
    <name evidence="2" type="ORF">BD410DRAFT_873723</name>
</gene>
<feature type="non-terminal residue" evidence="2">
    <location>
        <position position="780"/>
    </location>
</feature>
<organism evidence="2 3">
    <name type="scientific">Rickenella mellea</name>
    <dbReference type="NCBI Taxonomy" id="50990"/>
    <lineage>
        <taxon>Eukaryota</taxon>
        <taxon>Fungi</taxon>
        <taxon>Dikarya</taxon>
        <taxon>Basidiomycota</taxon>
        <taxon>Agaricomycotina</taxon>
        <taxon>Agaricomycetes</taxon>
        <taxon>Hymenochaetales</taxon>
        <taxon>Rickenellaceae</taxon>
        <taxon>Rickenella</taxon>
    </lineage>
</organism>
<dbReference type="EMBL" id="ML170539">
    <property type="protein sequence ID" value="TDL13587.1"/>
    <property type="molecule type" value="Genomic_DNA"/>
</dbReference>
<dbReference type="AlphaFoldDB" id="A0A4Y7PE55"/>
<keyword evidence="3" id="KW-1185">Reference proteome</keyword>
<feature type="compositionally biased region" description="Polar residues" evidence="1">
    <location>
        <begin position="84"/>
        <end position="94"/>
    </location>
</feature>
<accession>A0A4Y7PE55</accession>
<reference evidence="2 3" key="1">
    <citation type="submission" date="2018-06" db="EMBL/GenBank/DDBJ databases">
        <title>A transcriptomic atlas of mushroom development highlights an independent origin of complex multicellularity.</title>
        <authorList>
            <consortium name="DOE Joint Genome Institute"/>
            <person name="Krizsan K."/>
            <person name="Almasi E."/>
            <person name="Merenyi Z."/>
            <person name="Sahu N."/>
            <person name="Viragh M."/>
            <person name="Koszo T."/>
            <person name="Mondo S."/>
            <person name="Kiss B."/>
            <person name="Balint B."/>
            <person name="Kues U."/>
            <person name="Barry K."/>
            <person name="Hegedus J.C."/>
            <person name="Henrissat B."/>
            <person name="Johnson J."/>
            <person name="Lipzen A."/>
            <person name="Ohm R."/>
            <person name="Nagy I."/>
            <person name="Pangilinan J."/>
            <person name="Yan J."/>
            <person name="Xiong Y."/>
            <person name="Grigoriev I.V."/>
            <person name="Hibbett D.S."/>
            <person name="Nagy L.G."/>
        </authorList>
    </citation>
    <scope>NUCLEOTIDE SEQUENCE [LARGE SCALE GENOMIC DNA]</scope>
    <source>
        <strain evidence="2 3">SZMC22713</strain>
    </source>
</reference>
<evidence type="ECO:0000313" key="3">
    <source>
        <dbReference type="Proteomes" id="UP000294933"/>
    </source>
</evidence>
<sequence length="780" mass="86064">MQESQAGPSRRPASAMDPGNDGNAVSRKVRNHVWNELTEEQKPKTTRPSTGQPGPSERRASAQDGKASVLKKSKTTRPTIGPSGPSTRSASAQDGNAPVLKMEEQKTKTTRPPTSQAKGKKRVLTDSLNSPGKAVELEGGALELRKEQNPKKKKRESDEQRKRRNWNAREARAKPGSTYQRRMTKQRDELRTSATRNTDIAAVLSNIFWAYAARFETIRKDVDASTDSTMVVKSVVENSREYDQVAPISDDSAVWAHLQPAVDLLADCTMNPFKFDLEHWVNKGVLVEADDAINNCVAEFYLRIITFPNKTALCDAILKYIATFPADLSVAILWLAILGHPPENIKSAVRSSLASRGYALAADELVGLLSQDNLETLNLGIKHNSPVYLPYAGFTIAGSPKARLDADQLDNWRRFPNFLSTMDSGNLSITTYQFSALNYPAPNPLCYRTDPIIGQIEATCIDALCTATLNSRRGGIPDSEYLPPAEIVAVVSKMLECYAQISLENCTIPDSHFTLSLRGLHDDKSDAITRNIPEYKPISAKAFENIKRMSADIVRKVDGAVLTVDLGKDIPFKESSGQSGGIYDEDIGEGLRRLVSKGYIDWSAFYLSRYLCILQPLIIVAFSNPVNNMLRGQSLAIVWDKCAHKATKSAFQRGQSPVSLEDLCDGFSDVLGTLARICYGPEPWQQCLTIASRDPGSVKYDPILALLCLLIQYLVLAKAELLKRVTAHRQSTNPFPVQGDKKAVVAWLDAVRAEVDSHTTKHGFADILQCAIANLRQREK</sequence>
<dbReference type="Proteomes" id="UP000294933">
    <property type="component" value="Unassembled WGS sequence"/>
</dbReference>
<name>A0A4Y7PE55_9AGAM</name>
<feature type="compositionally biased region" description="Basic and acidic residues" evidence="1">
    <location>
        <begin position="143"/>
        <end position="173"/>
    </location>
</feature>
<dbReference type="VEuPathDB" id="FungiDB:BD410DRAFT_873723"/>
<dbReference type="STRING" id="50990.A0A4Y7PE55"/>
<dbReference type="OrthoDB" id="3045403at2759"/>
<protein>
    <submittedName>
        <fullName evidence="2">Uncharacterized protein</fullName>
    </submittedName>
</protein>
<evidence type="ECO:0000256" key="1">
    <source>
        <dbReference type="SAM" id="MobiDB-lite"/>
    </source>
</evidence>
<proteinExistence type="predicted"/>
<evidence type="ECO:0000313" key="2">
    <source>
        <dbReference type="EMBL" id="TDL13587.1"/>
    </source>
</evidence>